<dbReference type="EMBL" id="CP093257">
    <property type="protein sequence ID" value="UNH40950.1"/>
    <property type="molecule type" value="Genomic_DNA"/>
</dbReference>
<sequence length="361" mass="39020">MKKALYGLISDTHYHVWNAFASTSHDGMNSRLKIQLDATWEAAVAAKNAGAKYLFHAGDVFHVRGSIAPTVLNNTSDLYNKIRNELGLEIFILAGNHDLETNESVLSANASTSFSKIGAEIVCSQTPKTFKVDDVCVHMISWHSDHKALLNTVKELAKTLDPSVPNDLIIHTSINKAIPGMPDVGMEAEEFEGLGFRYVLSGHYHNHKEVIPGVVSIGALTHQNWGDVGTTAGYMLINEDGSYSQHETKSPKFLELDADLDAEKVKGNYVRISAVIKNDEDGKKLEELAKLWGAKGVARNFTKESSLVGATAATAGTAKIDGLKESVGNYCVLLGKSSSDIDVSKLTGICNDIMSQAEGAE</sequence>
<keyword evidence="2" id="KW-1185">Reference proteome</keyword>
<evidence type="ECO:0000313" key="1">
    <source>
        <dbReference type="EMBL" id="UNH40950.1"/>
    </source>
</evidence>
<reference evidence="1" key="1">
    <citation type="submission" date="2022-03" db="EMBL/GenBank/DDBJ databases">
        <title>ESBL-producing Moellerella wisconsensis and Escherichia marmotae isolated from wild game meat.</title>
        <authorList>
            <person name="Biggel M."/>
        </authorList>
    </citation>
    <scope>NUCLEOTIDE SEQUENCE</scope>
    <source>
        <strain evidence="1">W1</strain>
    </source>
</reference>
<organism evidence="1 2">
    <name type="scientific">Moellerella wisconsensis</name>
    <dbReference type="NCBI Taxonomy" id="158849"/>
    <lineage>
        <taxon>Bacteria</taxon>
        <taxon>Pseudomonadati</taxon>
        <taxon>Pseudomonadota</taxon>
        <taxon>Gammaproteobacteria</taxon>
        <taxon>Enterobacterales</taxon>
        <taxon>Morganellaceae</taxon>
        <taxon>Moellerella</taxon>
    </lineage>
</organism>
<geneLocation type="plasmid" evidence="1 2">
    <name>pW1-b</name>
</geneLocation>
<keyword evidence="1" id="KW-0614">Plasmid</keyword>
<gene>
    <name evidence="1" type="ORF">MNY70_18470</name>
</gene>
<accession>A0ACD3YD81</accession>
<protein>
    <submittedName>
        <fullName evidence="1">Metallophosphoesterase</fullName>
    </submittedName>
</protein>
<evidence type="ECO:0000313" key="2">
    <source>
        <dbReference type="Proteomes" id="UP000829420"/>
    </source>
</evidence>
<proteinExistence type="predicted"/>
<name>A0ACD3YD81_9GAMM</name>
<dbReference type="Proteomes" id="UP000829420">
    <property type="component" value="Plasmid pW1-b"/>
</dbReference>